<protein>
    <submittedName>
        <fullName evidence="1">Uncharacterized protein</fullName>
    </submittedName>
</protein>
<name>A0A4Y2EXJ6_ARAVE</name>
<dbReference type="Proteomes" id="UP000499080">
    <property type="component" value="Unassembled WGS sequence"/>
</dbReference>
<dbReference type="AlphaFoldDB" id="A0A4Y2EXJ6"/>
<gene>
    <name evidence="1" type="ORF">AVEN_197321_1</name>
</gene>
<organism evidence="1 2">
    <name type="scientific">Araneus ventricosus</name>
    <name type="common">Orbweaver spider</name>
    <name type="synonym">Epeira ventricosa</name>
    <dbReference type="NCBI Taxonomy" id="182803"/>
    <lineage>
        <taxon>Eukaryota</taxon>
        <taxon>Metazoa</taxon>
        <taxon>Ecdysozoa</taxon>
        <taxon>Arthropoda</taxon>
        <taxon>Chelicerata</taxon>
        <taxon>Arachnida</taxon>
        <taxon>Araneae</taxon>
        <taxon>Araneomorphae</taxon>
        <taxon>Entelegynae</taxon>
        <taxon>Araneoidea</taxon>
        <taxon>Araneidae</taxon>
        <taxon>Araneus</taxon>
    </lineage>
</organism>
<keyword evidence="2" id="KW-1185">Reference proteome</keyword>
<accession>A0A4Y2EXJ6</accession>
<sequence>MLRITGTSKVIRPLLKKSTNMKKIAEYCGDEMTLLGRDKDRLPIAADRRKRKSDFCSAAARLIGRGLVEGGGLITAAETFSTKPSLRDFQVTVHIITKVVQWMYGESSPTSWIIENGALFKEYSRKLEGQPSRKEQHLRTLTTQEDSKSLTITNSSNTPVKNPRLRRFLFPPCCYGLGELGYLFSGVNLSHRLAVWHNNSEGREFAWPCPFLPFAPLFWSLRPPGSTFDLTPRCDI</sequence>
<evidence type="ECO:0000313" key="2">
    <source>
        <dbReference type="Proteomes" id="UP000499080"/>
    </source>
</evidence>
<reference evidence="1 2" key="1">
    <citation type="journal article" date="2019" name="Sci. Rep.">
        <title>Orb-weaving spider Araneus ventricosus genome elucidates the spidroin gene catalogue.</title>
        <authorList>
            <person name="Kono N."/>
            <person name="Nakamura H."/>
            <person name="Ohtoshi R."/>
            <person name="Moran D.A.P."/>
            <person name="Shinohara A."/>
            <person name="Yoshida Y."/>
            <person name="Fujiwara M."/>
            <person name="Mori M."/>
            <person name="Tomita M."/>
            <person name="Arakawa K."/>
        </authorList>
    </citation>
    <scope>NUCLEOTIDE SEQUENCE [LARGE SCALE GENOMIC DNA]</scope>
</reference>
<dbReference type="EMBL" id="BGPR01000736">
    <property type="protein sequence ID" value="GBM33571.1"/>
    <property type="molecule type" value="Genomic_DNA"/>
</dbReference>
<comment type="caution">
    <text evidence="1">The sequence shown here is derived from an EMBL/GenBank/DDBJ whole genome shotgun (WGS) entry which is preliminary data.</text>
</comment>
<evidence type="ECO:0000313" key="1">
    <source>
        <dbReference type="EMBL" id="GBM33571.1"/>
    </source>
</evidence>
<proteinExistence type="predicted"/>